<dbReference type="Pfam" id="PF00888">
    <property type="entry name" value="Cullin"/>
    <property type="match status" value="1"/>
</dbReference>
<feature type="domain" description="Cullin family profile" evidence="8">
    <location>
        <begin position="429"/>
        <end position="661"/>
    </location>
</feature>
<comment type="similarity">
    <text evidence="2 6 7">Belongs to the cullin family.</text>
</comment>
<evidence type="ECO:0000256" key="1">
    <source>
        <dbReference type="ARBA" id="ARBA00004906"/>
    </source>
</evidence>
<dbReference type="Gene3D" id="4.10.1030.10">
    <property type="entry name" value="Ring Box Chain A, domain 5"/>
    <property type="match status" value="1"/>
</dbReference>
<dbReference type="FunFam" id="1.20.1310.10:FF:000001">
    <property type="entry name" value="Cullin 3"/>
    <property type="match status" value="1"/>
</dbReference>
<gene>
    <name evidence="9" type="ORF">Ocin01_01785</name>
</gene>
<dbReference type="Gene3D" id="1.10.10.10">
    <property type="entry name" value="Winged helix-like DNA-binding domain superfamily/Winged helix DNA-binding domain"/>
    <property type="match status" value="2"/>
</dbReference>
<dbReference type="GO" id="GO:0031625">
    <property type="term" value="F:ubiquitin protein ligase binding"/>
    <property type="evidence" value="ECO:0007669"/>
    <property type="project" value="InterPro"/>
</dbReference>
<evidence type="ECO:0000313" key="9">
    <source>
        <dbReference type="EMBL" id="ODN04879.1"/>
    </source>
</evidence>
<dbReference type="Gene3D" id="1.20.1310.10">
    <property type="entry name" value="Cullin Repeats"/>
    <property type="match status" value="4"/>
</dbReference>
<dbReference type="InterPro" id="IPR001373">
    <property type="entry name" value="Cullin_N"/>
</dbReference>
<dbReference type="Pfam" id="PF26557">
    <property type="entry name" value="Cullin_AB"/>
    <property type="match status" value="1"/>
</dbReference>
<dbReference type="OMA" id="ARICFRI"/>
<dbReference type="InterPro" id="IPR019559">
    <property type="entry name" value="Cullin_neddylation_domain"/>
</dbReference>
<dbReference type="InterPro" id="IPR045093">
    <property type="entry name" value="Cullin"/>
</dbReference>
<dbReference type="Pfam" id="PF10557">
    <property type="entry name" value="Cullin_Nedd8"/>
    <property type="match status" value="1"/>
</dbReference>
<evidence type="ECO:0000256" key="3">
    <source>
        <dbReference type="ARBA" id="ARBA00022499"/>
    </source>
</evidence>
<dbReference type="FunFam" id="1.10.10.10:FF:000014">
    <property type="entry name" value="Cullin 1"/>
    <property type="match status" value="1"/>
</dbReference>
<dbReference type="InterPro" id="IPR036388">
    <property type="entry name" value="WH-like_DNA-bd_sf"/>
</dbReference>
<dbReference type="SMART" id="SM00182">
    <property type="entry name" value="CULLIN"/>
    <property type="match status" value="1"/>
</dbReference>
<evidence type="ECO:0000256" key="4">
    <source>
        <dbReference type="ARBA" id="ARBA00022786"/>
    </source>
</evidence>
<dbReference type="STRING" id="48709.A0A1D2NI25"/>
<dbReference type="AlphaFoldDB" id="A0A1D2NI25"/>
<dbReference type="GO" id="GO:0006511">
    <property type="term" value="P:ubiquitin-dependent protein catabolic process"/>
    <property type="evidence" value="ECO:0007669"/>
    <property type="project" value="InterPro"/>
</dbReference>
<dbReference type="InterPro" id="IPR036390">
    <property type="entry name" value="WH_DNA-bd_sf"/>
</dbReference>
<dbReference type="FunFam" id="1.20.1310.10:FF:000007">
    <property type="entry name" value="Cullin 1"/>
    <property type="match status" value="1"/>
</dbReference>
<keyword evidence="10" id="KW-1185">Reference proteome</keyword>
<dbReference type="SUPFAM" id="SSF74788">
    <property type="entry name" value="Cullin repeat-like"/>
    <property type="match status" value="1"/>
</dbReference>
<organism evidence="9 10">
    <name type="scientific">Orchesella cincta</name>
    <name type="common">Springtail</name>
    <name type="synonym">Podura cincta</name>
    <dbReference type="NCBI Taxonomy" id="48709"/>
    <lineage>
        <taxon>Eukaryota</taxon>
        <taxon>Metazoa</taxon>
        <taxon>Ecdysozoa</taxon>
        <taxon>Arthropoda</taxon>
        <taxon>Hexapoda</taxon>
        <taxon>Collembola</taxon>
        <taxon>Entomobryomorpha</taxon>
        <taxon>Entomobryoidea</taxon>
        <taxon>Orchesellidae</taxon>
        <taxon>Orchesellinae</taxon>
        <taxon>Orchesella</taxon>
    </lineage>
</organism>
<reference evidence="9 10" key="1">
    <citation type="journal article" date="2016" name="Genome Biol. Evol.">
        <title>Gene Family Evolution Reflects Adaptation to Soil Environmental Stressors in the Genome of the Collembolan Orchesella cincta.</title>
        <authorList>
            <person name="Faddeeva-Vakhrusheva A."/>
            <person name="Derks M.F."/>
            <person name="Anvar S.Y."/>
            <person name="Agamennone V."/>
            <person name="Suring W."/>
            <person name="Smit S."/>
            <person name="van Straalen N.M."/>
            <person name="Roelofs D."/>
        </authorList>
    </citation>
    <scope>NUCLEOTIDE SEQUENCE [LARGE SCALE GENOMIC DNA]</scope>
    <source>
        <tissue evidence="9">Mixed pool</tissue>
    </source>
</reference>
<accession>A0A1D2NI25</accession>
<evidence type="ECO:0000313" key="10">
    <source>
        <dbReference type="Proteomes" id="UP000094527"/>
    </source>
</evidence>
<comment type="caution">
    <text evidence="9">The sequence shown here is derived from an EMBL/GenBank/DDBJ whole genome shotgun (WGS) entry which is preliminary data.</text>
</comment>
<keyword evidence="5" id="KW-0832">Ubl conjugation</keyword>
<dbReference type="PROSITE" id="PS50069">
    <property type="entry name" value="CULLIN_2"/>
    <property type="match status" value="1"/>
</dbReference>
<dbReference type="SUPFAM" id="SSF75632">
    <property type="entry name" value="Cullin homology domain"/>
    <property type="match status" value="1"/>
</dbReference>
<evidence type="ECO:0000259" key="8">
    <source>
        <dbReference type="PROSITE" id="PS50069"/>
    </source>
</evidence>
<evidence type="ECO:0000256" key="6">
    <source>
        <dbReference type="PROSITE-ProRule" id="PRU00330"/>
    </source>
</evidence>
<name>A0A1D2NI25_ORCCI</name>
<evidence type="ECO:0000256" key="2">
    <source>
        <dbReference type="ARBA" id="ARBA00006019"/>
    </source>
</evidence>
<evidence type="ECO:0000256" key="5">
    <source>
        <dbReference type="ARBA" id="ARBA00022843"/>
    </source>
</evidence>
<protein>
    <submittedName>
        <fullName evidence="9">Cullin-1</fullName>
    </submittedName>
</protein>
<dbReference type="OrthoDB" id="27073at2759"/>
<dbReference type="FunFam" id="1.20.1310.10:FF:000019">
    <property type="entry name" value="Cullin 1"/>
    <property type="match status" value="1"/>
</dbReference>
<dbReference type="InterPro" id="IPR036317">
    <property type="entry name" value="Cullin_homology_sf"/>
</dbReference>
<dbReference type="InterPro" id="IPR016158">
    <property type="entry name" value="Cullin_homology"/>
</dbReference>
<keyword evidence="3" id="KW-1017">Isopeptide bond</keyword>
<dbReference type="SMART" id="SM00884">
    <property type="entry name" value="Cullin_Nedd8"/>
    <property type="match status" value="1"/>
</dbReference>
<dbReference type="EMBL" id="LJIJ01000034">
    <property type="protein sequence ID" value="ODN04879.1"/>
    <property type="molecule type" value="Genomic_DNA"/>
</dbReference>
<comment type="pathway">
    <text evidence="1">Protein modification; protein ubiquitination.</text>
</comment>
<dbReference type="InterPro" id="IPR016159">
    <property type="entry name" value="Cullin_repeat-like_dom_sf"/>
</dbReference>
<evidence type="ECO:0000256" key="7">
    <source>
        <dbReference type="RuleBase" id="RU003829"/>
    </source>
</evidence>
<sequence length="788" mass="90993">MATAGNLLNGQQNDVESIWLELSHGIQDVYAHREMTSERFMQLYTHVYNYCTKSPSTPDGGGAGSRRSARIRRRVPGETASSAAFSSAFVGHDLYSKIREFLKNYLADLTKNGADKMGEDLLTFYLREWERFTFSSKVMNGFCSYLNRHWVRRECDEGREHVYQIYQLALDIWKENFFEPLHGPAIATVLQIINRDRLGEMVNTGAIKGLVDSLVELGTDRNAQDTPQNQNRNDDLGIYQRRFEDSFITETESFYSKESIEFLHSDKSVPEYLKKVDLRLLEERRRVGLYLHASTMDRLMRTCDTVLIEKQLAALHDEFPKLLKAERGDDMGRMYDLVARLGDAFGNMRELLQTHIATQGSMAIHEHKDQCNKEPTEYIKTILDVYNKFSGLVSTAFKQDPGFVAALDRACGTFINSNEITRDPKGAHKSPEMLARYCDSLLKKTGKNYEDKELDELLNQAMVIFKFIEDKDVFQKYYSRMLANRLVSSMSASDDAESSMIAKLKVACGFEYINKLQRMYQDIGLSKDMNEDLKQWLGRQQIADPMKVDFYIMVLSYGSWPFSPDTNDGFLLPQVLEPCVNIFSQYYQEMHTGRKLNWLYSKSKGEVVANCFGNKYTFVLSTYSIGVITQYNTKDSYKLYELSEATQLREDIVTQIVQLFMKANLLKSNHAEDKLSLQSEITLNKGYKNKRFKVNLMQPLKTEVKIEDEKTQASVEDGRLMECQAAIVRIMKARKFLEHQNLLSEVISQLNHRFKPSIPLIKKSIDILIEREYLGRKEGEHNTYEYRT</sequence>
<dbReference type="Proteomes" id="UP000094527">
    <property type="component" value="Unassembled WGS sequence"/>
</dbReference>
<proteinExistence type="inferred from homology"/>
<keyword evidence="4" id="KW-0833">Ubl conjugation pathway</keyword>
<dbReference type="InterPro" id="IPR059120">
    <property type="entry name" value="Cullin-like_AB"/>
</dbReference>
<dbReference type="PANTHER" id="PTHR11932">
    <property type="entry name" value="CULLIN"/>
    <property type="match status" value="1"/>
</dbReference>
<dbReference type="SUPFAM" id="SSF46785">
    <property type="entry name" value="Winged helix' DNA-binding domain"/>
    <property type="match status" value="1"/>
</dbReference>
<dbReference type="FunFam" id="1.20.1310.10:FF:000023">
    <property type="entry name" value="cullin-1"/>
    <property type="match status" value="1"/>
</dbReference>